<feature type="compositionally biased region" description="Acidic residues" evidence="1">
    <location>
        <begin position="74"/>
        <end position="83"/>
    </location>
</feature>
<dbReference type="EMBL" id="JAWHQM010000011">
    <property type="protein sequence ID" value="KAK5629468.1"/>
    <property type="molecule type" value="Genomic_DNA"/>
</dbReference>
<feature type="compositionally biased region" description="Polar residues" evidence="1">
    <location>
        <begin position="133"/>
        <end position="163"/>
    </location>
</feature>
<organism evidence="2 3">
    <name type="scientific">Xylaria bambusicola</name>
    <dbReference type="NCBI Taxonomy" id="326684"/>
    <lineage>
        <taxon>Eukaryota</taxon>
        <taxon>Fungi</taxon>
        <taxon>Dikarya</taxon>
        <taxon>Ascomycota</taxon>
        <taxon>Pezizomycotina</taxon>
        <taxon>Sordariomycetes</taxon>
        <taxon>Xylariomycetidae</taxon>
        <taxon>Xylariales</taxon>
        <taxon>Xylariaceae</taxon>
        <taxon>Xylaria</taxon>
    </lineage>
</organism>
<feature type="region of interest" description="Disordered" evidence="1">
    <location>
        <begin position="1"/>
        <end position="98"/>
    </location>
</feature>
<evidence type="ECO:0000313" key="2">
    <source>
        <dbReference type="EMBL" id="KAK5629468.1"/>
    </source>
</evidence>
<accession>A0AAN7Z7H8</accession>
<name>A0AAN7Z7H8_9PEZI</name>
<evidence type="ECO:0000256" key="1">
    <source>
        <dbReference type="SAM" id="MobiDB-lite"/>
    </source>
</evidence>
<feature type="compositionally biased region" description="Acidic residues" evidence="1">
    <location>
        <begin position="30"/>
        <end position="67"/>
    </location>
</feature>
<keyword evidence="3" id="KW-1185">Reference proteome</keyword>
<protein>
    <submittedName>
        <fullName evidence="2">Uncharacterized protein</fullName>
    </submittedName>
</protein>
<reference evidence="2 3" key="1">
    <citation type="submission" date="2023-10" db="EMBL/GenBank/DDBJ databases">
        <title>Draft genome sequence of Xylaria bambusicola isolate GMP-LS, the root and basal stem rot pathogen of sugarcane in Indonesia.</title>
        <authorList>
            <person name="Selvaraj P."/>
            <person name="Muralishankar V."/>
            <person name="Muruganantham S."/>
            <person name="Sp S."/>
            <person name="Haryani S."/>
            <person name="Lau K.J.X."/>
            <person name="Naqvi N.I."/>
        </authorList>
    </citation>
    <scope>NUCLEOTIDE SEQUENCE [LARGE SCALE GENOMIC DNA]</scope>
    <source>
        <strain evidence="2">GMP-LS</strain>
    </source>
</reference>
<feature type="region of interest" description="Disordered" evidence="1">
    <location>
        <begin position="128"/>
        <end position="163"/>
    </location>
</feature>
<dbReference type="AlphaFoldDB" id="A0AAN7Z7H8"/>
<proteinExistence type="predicted"/>
<evidence type="ECO:0000313" key="3">
    <source>
        <dbReference type="Proteomes" id="UP001305414"/>
    </source>
</evidence>
<sequence>MVKNRWVPADTTATERQEQEEKQQVVDISWDSEEDAEETETEDEDESEGETESETEDESEDESEDETMASNTENIDDGWDEISQDGSEFWNDDFGKDYYASGDELACDELPEAKDSADIWIGIDIDKKDGSAYHNQTPNVTKPDSAKTENLSPSASTSKATTQEDLVDSAMADEYPSRIGGRVDSKHNAVKPQVTTKLATIKGVDKLTKDLSGFHLESTASSLAGTAEPIKRSTNGTEARQQDGCRGGQRGPQALLKEITYIYDSKRLTEGLKREILEFCMLSAKDGQKTDIGLSKHSFIARRNVKTWEECIDSCKVKLGALQDPPVQMSRATRDDNPDDPCSVDFGKCMSL</sequence>
<feature type="compositionally biased region" description="Basic and acidic residues" evidence="1">
    <location>
        <begin position="13"/>
        <end position="24"/>
    </location>
</feature>
<dbReference type="Proteomes" id="UP001305414">
    <property type="component" value="Unassembled WGS sequence"/>
</dbReference>
<feature type="region of interest" description="Disordered" evidence="1">
    <location>
        <begin position="225"/>
        <end position="250"/>
    </location>
</feature>
<gene>
    <name evidence="2" type="ORF">RRF57_005183</name>
</gene>
<comment type="caution">
    <text evidence="2">The sequence shown here is derived from an EMBL/GenBank/DDBJ whole genome shotgun (WGS) entry which is preliminary data.</text>
</comment>